<organism evidence="1 2">
    <name type="scientific">Cognatiyoonia koreensis</name>
    <dbReference type="NCBI Taxonomy" id="364200"/>
    <lineage>
        <taxon>Bacteria</taxon>
        <taxon>Pseudomonadati</taxon>
        <taxon>Pseudomonadota</taxon>
        <taxon>Alphaproteobacteria</taxon>
        <taxon>Rhodobacterales</taxon>
        <taxon>Paracoccaceae</taxon>
        <taxon>Cognatiyoonia</taxon>
    </lineage>
</organism>
<reference evidence="1 2" key="1">
    <citation type="submission" date="2016-10" db="EMBL/GenBank/DDBJ databases">
        <authorList>
            <person name="de Groot N.N."/>
        </authorList>
    </citation>
    <scope>NUCLEOTIDE SEQUENCE [LARGE SCALE GENOMIC DNA]</scope>
    <source>
        <strain evidence="1 2">DSM 17925</strain>
    </source>
</reference>
<dbReference type="EMBL" id="FOIZ01000002">
    <property type="protein sequence ID" value="SEW39250.1"/>
    <property type="molecule type" value="Genomic_DNA"/>
</dbReference>
<name>A0A1I0RER4_9RHOB</name>
<keyword evidence="2" id="KW-1185">Reference proteome</keyword>
<proteinExistence type="predicted"/>
<accession>A0A1I0RER4</accession>
<evidence type="ECO:0000313" key="1">
    <source>
        <dbReference type="EMBL" id="SEW39250.1"/>
    </source>
</evidence>
<gene>
    <name evidence="1" type="ORF">SAMN04488515_2574</name>
</gene>
<protein>
    <recommendedName>
        <fullName evidence="3">Arylsulfatase</fullName>
    </recommendedName>
</protein>
<sequence length="208" mass="21726">MKITCLHTMDIHIPTFDVLFREIAPQAEVSHVIRGDLLARAQTEGIPGIRADTLAALSALDGDAVLCTCSTLGTMVDELADPRVLRVDRPMMEEAVRTGPKVLMAICLESTRGPSLSVLESATQGLGLPLDVTVHCCAGAWPFFENGDKTGFATAVAASVRTAVNDHNSVVLAQASMQGAAPLLADLGIPVLTSPLLAAQATVAQAKS</sequence>
<dbReference type="OrthoDB" id="978447at2"/>
<evidence type="ECO:0008006" key="3">
    <source>
        <dbReference type="Google" id="ProtNLM"/>
    </source>
</evidence>
<evidence type="ECO:0000313" key="2">
    <source>
        <dbReference type="Proteomes" id="UP000199167"/>
    </source>
</evidence>
<dbReference type="RefSeq" id="WP_089995436.1">
    <property type="nucleotide sequence ID" value="NZ_FOIZ01000002.1"/>
</dbReference>
<dbReference type="STRING" id="364200.SAMN04488515_2574"/>
<dbReference type="AlphaFoldDB" id="A0A1I0RER4"/>
<dbReference type="Proteomes" id="UP000199167">
    <property type="component" value="Unassembled WGS sequence"/>
</dbReference>